<dbReference type="EMBL" id="CAJVPZ010047462">
    <property type="protein sequence ID" value="CAG8772569.1"/>
    <property type="molecule type" value="Genomic_DNA"/>
</dbReference>
<sequence length="52" mass="6046">VVIEYVSEYDDSSEHEQSIVSEHDDNMIHELDNQNEHLNYGPKQNISENADD</sequence>
<gene>
    <name evidence="2" type="ORF">RFULGI_LOCUS15169</name>
</gene>
<proteinExistence type="predicted"/>
<accession>A0A9N9JA80</accession>
<name>A0A9N9JA80_9GLOM</name>
<organism evidence="2 3">
    <name type="scientific">Racocetra fulgida</name>
    <dbReference type="NCBI Taxonomy" id="60492"/>
    <lineage>
        <taxon>Eukaryota</taxon>
        <taxon>Fungi</taxon>
        <taxon>Fungi incertae sedis</taxon>
        <taxon>Mucoromycota</taxon>
        <taxon>Glomeromycotina</taxon>
        <taxon>Glomeromycetes</taxon>
        <taxon>Diversisporales</taxon>
        <taxon>Gigasporaceae</taxon>
        <taxon>Racocetra</taxon>
    </lineage>
</organism>
<evidence type="ECO:0000313" key="2">
    <source>
        <dbReference type="EMBL" id="CAG8772569.1"/>
    </source>
</evidence>
<feature type="non-terminal residue" evidence="2">
    <location>
        <position position="1"/>
    </location>
</feature>
<feature type="region of interest" description="Disordered" evidence="1">
    <location>
        <begin position="33"/>
        <end position="52"/>
    </location>
</feature>
<protein>
    <submittedName>
        <fullName evidence="2">11759_t:CDS:1</fullName>
    </submittedName>
</protein>
<feature type="compositionally biased region" description="Polar residues" evidence="1">
    <location>
        <begin position="42"/>
        <end position="52"/>
    </location>
</feature>
<comment type="caution">
    <text evidence="2">The sequence shown here is derived from an EMBL/GenBank/DDBJ whole genome shotgun (WGS) entry which is preliminary data.</text>
</comment>
<evidence type="ECO:0000256" key="1">
    <source>
        <dbReference type="SAM" id="MobiDB-lite"/>
    </source>
</evidence>
<dbReference type="Proteomes" id="UP000789396">
    <property type="component" value="Unassembled WGS sequence"/>
</dbReference>
<evidence type="ECO:0000313" key="3">
    <source>
        <dbReference type="Proteomes" id="UP000789396"/>
    </source>
</evidence>
<feature type="non-terminal residue" evidence="2">
    <location>
        <position position="52"/>
    </location>
</feature>
<reference evidence="2" key="1">
    <citation type="submission" date="2021-06" db="EMBL/GenBank/DDBJ databases">
        <authorList>
            <person name="Kallberg Y."/>
            <person name="Tangrot J."/>
            <person name="Rosling A."/>
        </authorList>
    </citation>
    <scope>NUCLEOTIDE SEQUENCE</scope>
    <source>
        <strain evidence="2">IN212</strain>
    </source>
</reference>
<keyword evidence="3" id="KW-1185">Reference proteome</keyword>
<dbReference type="AlphaFoldDB" id="A0A9N9JA80"/>